<protein>
    <submittedName>
        <fullName evidence="1">Uncharacterized protein</fullName>
    </submittedName>
</protein>
<comment type="caution">
    <text evidence="1">The sequence shown here is derived from an EMBL/GenBank/DDBJ whole genome shotgun (WGS) entry which is preliminary data.</text>
</comment>
<keyword evidence="2" id="KW-1185">Reference proteome</keyword>
<proteinExistence type="predicted"/>
<dbReference type="Proteomes" id="UP000037315">
    <property type="component" value="Unassembled WGS sequence"/>
</dbReference>
<reference evidence="1 2" key="1">
    <citation type="submission" date="2015-06" db="EMBL/GenBank/DDBJ databases">
        <title>Genome sequencing of Cronobacter sp. strain DJ34 isolated from petroleum contaminated sludge of Duliajan Oil Fields, Assam, India.</title>
        <authorList>
            <person name="Pal S."/>
            <person name="Banerjee T.D."/>
            <person name="Roy A."/>
            <person name="Sar P."/>
            <person name="Kazy S.K."/>
        </authorList>
    </citation>
    <scope>NUCLEOTIDE SEQUENCE [LARGE SCALE GENOMIC DNA]</scope>
    <source>
        <strain evidence="1 2">DJ34</strain>
    </source>
</reference>
<dbReference type="AlphaFoldDB" id="A0A0J8VLI9"/>
<evidence type="ECO:0000313" key="2">
    <source>
        <dbReference type="Proteomes" id="UP000037315"/>
    </source>
</evidence>
<dbReference type="RefSeq" id="WP_024555644.1">
    <property type="nucleotide sequence ID" value="NZ_LFEJ01000023.1"/>
</dbReference>
<organism evidence="1 2">
    <name type="scientific">Franconibacter pulveris</name>
    <dbReference type="NCBI Taxonomy" id="435910"/>
    <lineage>
        <taxon>Bacteria</taxon>
        <taxon>Pseudomonadati</taxon>
        <taxon>Pseudomonadota</taxon>
        <taxon>Gammaproteobacteria</taxon>
        <taxon>Enterobacterales</taxon>
        <taxon>Enterobacteriaceae</taxon>
        <taxon>Franconibacter</taxon>
    </lineage>
</organism>
<dbReference type="EMBL" id="LFEJ01000023">
    <property type="protein sequence ID" value="KMV33375.1"/>
    <property type="molecule type" value="Genomic_DNA"/>
</dbReference>
<sequence length="65" mass="7405">MKRLFLSLFNSPEKLLQVISHEEIQDSIDDGDRILIDEDGNASVNIHCQAVQDDFARHVEALKRA</sequence>
<dbReference type="STRING" id="1121863.GCA_000621185_01366"/>
<evidence type="ECO:0000313" key="1">
    <source>
        <dbReference type="EMBL" id="KMV33375.1"/>
    </source>
</evidence>
<name>A0A0J8VLI9_9ENTR</name>
<gene>
    <name evidence="1" type="ORF">ACH50_17110</name>
</gene>
<dbReference type="PATRIC" id="fig|1656095.3.peg.1527"/>
<accession>A0A0J8VLI9</accession>
<dbReference type="OrthoDB" id="6540387at2"/>